<dbReference type="Proteomes" id="UP001295423">
    <property type="component" value="Unassembled WGS sequence"/>
</dbReference>
<gene>
    <name evidence="2" type="ORF">CYCCA115_LOCUS15486</name>
</gene>
<feature type="region of interest" description="Disordered" evidence="1">
    <location>
        <begin position="27"/>
        <end position="49"/>
    </location>
</feature>
<organism evidence="2 3">
    <name type="scientific">Cylindrotheca closterium</name>
    <dbReference type="NCBI Taxonomy" id="2856"/>
    <lineage>
        <taxon>Eukaryota</taxon>
        <taxon>Sar</taxon>
        <taxon>Stramenopiles</taxon>
        <taxon>Ochrophyta</taxon>
        <taxon>Bacillariophyta</taxon>
        <taxon>Bacillariophyceae</taxon>
        <taxon>Bacillariophycidae</taxon>
        <taxon>Bacillariales</taxon>
        <taxon>Bacillariaceae</taxon>
        <taxon>Cylindrotheca</taxon>
    </lineage>
</organism>
<evidence type="ECO:0000313" key="3">
    <source>
        <dbReference type="Proteomes" id="UP001295423"/>
    </source>
</evidence>
<dbReference type="AlphaFoldDB" id="A0AAD2PVF0"/>
<proteinExistence type="predicted"/>
<evidence type="ECO:0008006" key="4">
    <source>
        <dbReference type="Google" id="ProtNLM"/>
    </source>
</evidence>
<evidence type="ECO:0000313" key="2">
    <source>
        <dbReference type="EMBL" id="CAJ1954894.1"/>
    </source>
</evidence>
<comment type="caution">
    <text evidence="2">The sequence shown here is derived from an EMBL/GenBank/DDBJ whole genome shotgun (WGS) entry which is preliminary data.</text>
</comment>
<name>A0AAD2PVF0_9STRA</name>
<keyword evidence="3" id="KW-1185">Reference proteome</keyword>
<accession>A0AAD2PVF0</accession>
<dbReference type="EMBL" id="CAKOGP040001870">
    <property type="protein sequence ID" value="CAJ1954894.1"/>
    <property type="molecule type" value="Genomic_DNA"/>
</dbReference>
<sequence length="234" mass="26494">MNIQRHIPYTSIDLSATPTTALHSHYERRQSRRLSSSEFSTEECSGDPCARETSQEFTMRDKGKAMLIDGIGQSWKIKGRIDPFGGRAILQENGKIIAVVISERSGGRFEYKLLGITPLYPTQKPHRTTIKAQKLYEHIVIRKKSSFSNNFVIQGLCDRMEYVAQSTSKFGPLQLKVYEKESGRYCGAVRQYFEDGDVSSSSWQVRVEKGINPKIMVCLTAIANKSMGRAVMLW</sequence>
<reference evidence="2" key="1">
    <citation type="submission" date="2023-08" db="EMBL/GenBank/DDBJ databases">
        <authorList>
            <person name="Audoor S."/>
            <person name="Bilcke G."/>
        </authorList>
    </citation>
    <scope>NUCLEOTIDE SEQUENCE</scope>
</reference>
<evidence type="ECO:0000256" key="1">
    <source>
        <dbReference type="SAM" id="MobiDB-lite"/>
    </source>
</evidence>
<protein>
    <recommendedName>
        <fullName evidence="4">Tubby C-terminal domain-containing protein</fullName>
    </recommendedName>
</protein>